<dbReference type="Proteomes" id="UP001301769">
    <property type="component" value="Unassembled WGS sequence"/>
</dbReference>
<organism evidence="2 3">
    <name type="scientific">Rhypophila decipiens</name>
    <dbReference type="NCBI Taxonomy" id="261697"/>
    <lineage>
        <taxon>Eukaryota</taxon>
        <taxon>Fungi</taxon>
        <taxon>Dikarya</taxon>
        <taxon>Ascomycota</taxon>
        <taxon>Pezizomycotina</taxon>
        <taxon>Sordariomycetes</taxon>
        <taxon>Sordariomycetidae</taxon>
        <taxon>Sordariales</taxon>
        <taxon>Naviculisporaceae</taxon>
        <taxon>Rhypophila</taxon>
    </lineage>
</organism>
<gene>
    <name evidence="2" type="ORF">QBC37DRAFT_413068</name>
</gene>
<dbReference type="AlphaFoldDB" id="A0AAN6YIG8"/>
<protein>
    <submittedName>
        <fullName evidence="2">Uncharacterized protein</fullName>
    </submittedName>
</protein>
<keyword evidence="3" id="KW-1185">Reference proteome</keyword>
<proteinExistence type="predicted"/>
<reference evidence="2" key="1">
    <citation type="journal article" date="2023" name="Mol. Phylogenet. Evol.">
        <title>Genome-scale phylogeny and comparative genomics of the fungal order Sordariales.</title>
        <authorList>
            <person name="Hensen N."/>
            <person name="Bonometti L."/>
            <person name="Westerberg I."/>
            <person name="Brannstrom I.O."/>
            <person name="Guillou S."/>
            <person name="Cros-Aarteil S."/>
            <person name="Calhoun S."/>
            <person name="Haridas S."/>
            <person name="Kuo A."/>
            <person name="Mondo S."/>
            <person name="Pangilinan J."/>
            <person name="Riley R."/>
            <person name="LaButti K."/>
            <person name="Andreopoulos B."/>
            <person name="Lipzen A."/>
            <person name="Chen C."/>
            <person name="Yan M."/>
            <person name="Daum C."/>
            <person name="Ng V."/>
            <person name="Clum A."/>
            <person name="Steindorff A."/>
            <person name="Ohm R.A."/>
            <person name="Martin F."/>
            <person name="Silar P."/>
            <person name="Natvig D.O."/>
            <person name="Lalanne C."/>
            <person name="Gautier V."/>
            <person name="Ament-Velasquez S.L."/>
            <person name="Kruys A."/>
            <person name="Hutchinson M.I."/>
            <person name="Powell A.J."/>
            <person name="Barry K."/>
            <person name="Miller A.N."/>
            <person name="Grigoriev I.V."/>
            <person name="Debuchy R."/>
            <person name="Gladieux P."/>
            <person name="Hiltunen Thoren M."/>
            <person name="Johannesson H."/>
        </authorList>
    </citation>
    <scope>NUCLEOTIDE SEQUENCE</scope>
    <source>
        <strain evidence="2">PSN293</strain>
    </source>
</reference>
<evidence type="ECO:0000313" key="2">
    <source>
        <dbReference type="EMBL" id="KAK4218315.1"/>
    </source>
</evidence>
<comment type="caution">
    <text evidence="2">The sequence shown here is derived from an EMBL/GenBank/DDBJ whole genome shotgun (WGS) entry which is preliminary data.</text>
</comment>
<reference evidence="2" key="2">
    <citation type="submission" date="2023-05" db="EMBL/GenBank/DDBJ databases">
        <authorList>
            <consortium name="Lawrence Berkeley National Laboratory"/>
            <person name="Steindorff A."/>
            <person name="Hensen N."/>
            <person name="Bonometti L."/>
            <person name="Westerberg I."/>
            <person name="Brannstrom I.O."/>
            <person name="Guillou S."/>
            <person name="Cros-Aarteil S."/>
            <person name="Calhoun S."/>
            <person name="Haridas S."/>
            <person name="Kuo A."/>
            <person name="Mondo S."/>
            <person name="Pangilinan J."/>
            <person name="Riley R."/>
            <person name="Labutti K."/>
            <person name="Andreopoulos B."/>
            <person name="Lipzen A."/>
            <person name="Chen C."/>
            <person name="Yanf M."/>
            <person name="Daum C."/>
            <person name="Ng V."/>
            <person name="Clum A."/>
            <person name="Ohm R."/>
            <person name="Martin F."/>
            <person name="Silar P."/>
            <person name="Natvig D."/>
            <person name="Lalanne C."/>
            <person name="Gautier V."/>
            <person name="Ament-Velasquez S.L."/>
            <person name="Kruys A."/>
            <person name="Hutchinson M.I."/>
            <person name="Powell A.J."/>
            <person name="Barry K."/>
            <person name="Miller A.N."/>
            <person name="Grigoriev I.V."/>
            <person name="Debuchy R."/>
            <person name="Gladieux P."/>
            <person name="Thoren M.H."/>
            <person name="Johannesson H."/>
        </authorList>
    </citation>
    <scope>NUCLEOTIDE SEQUENCE</scope>
    <source>
        <strain evidence="2">PSN293</strain>
    </source>
</reference>
<feature type="region of interest" description="Disordered" evidence="1">
    <location>
        <begin position="122"/>
        <end position="144"/>
    </location>
</feature>
<accession>A0AAN6YIG8</accession>
<feature type="compositionally biased region" description="Polar residues" evidence="1">
    <location>
        <begin position="629"/>
        <end position="638"/>
    </location>
</feature>
<evidence type="ECO:0000313" key="3">
    <source>
        <dbReference type="Proteomes" id="UP001301769"/>
    </source>
</evidence>
<name>A0AAN6YIG8_9PEZI</name>
<sequence>MLVTTWRPDLFHPGERIPRRVVTIPRDQQQLLDRPDAWSRRGIPNVPPSVLEGVKKFHTLKQAAEPVRPSAEHQTKENLQADNDSDSEEDGSEISWESSPSEHRYAPALAKASKALVDRIAANSSPTRTRKQNPVNSESEPARLPRQAQARFSLPLNQPVSSLASADDTLEVEVPKAVAPLRTAASEAIGIPLEPTPPSAQVIIPSTYTDATQEGPAKPPQPIRKRLMKDPNKAWSKPTPAVLTSPAVESTRTLALVQPGPSYMPVNPSVGTGPITTLQSANATDAMQNVPGIEENTREARSSGSERIPPNGPASQVPYTAFRLAYPDFQANKNDFIRALLCLKQISKNKSIARFLYDDFVRVFCRDYMHYITLDRENQETLTAAKWYNQNVKTPLYLKGLLTPENLQEALDQYPSEAESLRSKAKEIARSQKDVDSKAVTATPLEAETVAPTTKKSLPKPSLIVSTAPKPIPQQGPSHAEIVSDPIDISRPAARSPLRPTTANSGSTRDSAIRFSFSKAIIPGPHSPEFTSVSKAITPHPHSPEYIPVSPSIKENQPLNRSEWDELNKWSTSRQQPEFKVHIPAPAAPPPPPPLTSKANQHRSQQKLPVVAYSKKHSLPADLLRSTGVPLSQQSNAESIAEPKPKKRKANRDADGLDHGFARYLERRAFSSTPAPPGP</sequence>
<feature type="region of interest" description="Disordered" evidence="1">
    <location>
        <begin position="63"/>
        <end position="103"/>
    </location>
</feature>
<feature type="region of interest" description="Disordered" evidence="1">
    <location>
        <begin position="582"/>
        <end position="679"/>
    </location>
</feature>
<feature type="compositionally biased region" description="Basic and acidic residues" evidence="1">
    <location>
        <begin position="651"/>
        <end position="669"/>
    </location>
</feature>
<dbReference type="EMBL" id="MU858054">
    <property type="protein sequence ID" value="KAK4218315.1"/>
    <property type="molecule type" value="Genomic_DNA"/>
</dbReference>
<feature type="compositionally biased region" description="Acidic residues" evidence="1">
    <location>
        <begin position="83"/>
        <end position="92"/>
    </location>
</feature>
<feature type="compositionally biased region" description="Polar residues" evidence="1">
    <location>
        <begin position="122"/>
        <end position="139"/>
    </location>
</feature>
<feature type="compositionally biased region" description="Pro residues" evidence="1">
    <location>
        <begin position="586"/>
        <end position="595"/>
    </location>
</feature>
<evidence type="ECO:0000256" key="1">
    <source>
        <dbReference type="SAM" id="MobiDB-lite"/>
    </source>
</evidence>